<feature type="region of interest" description="Disordered" evidence="1">
    <location>
        <begin position="240"/>
        <end position="263"/>
    </location>
</feature>
<evidence type="ECO:0000313" key="2">
    <source>
        <dbReference type="EMBL" id="SCU85945.1"/>
    </source>
</evidence>
<dbReference type="EMBL" id="LT598446">
    <property type="protein sequence ID" value="SCU85945.1"/>
    <property type="molecule type" value="Genomic_DNA"/>
</dbReference>
<organism evidence="2 3">
    <name type="scientific">Lachancea nothofagi CBS 11611</name>
    <dbReference type="NCBI Taxonomy" id="1266666"/>
    <lineage>
        <taxon>Eukaryota</taxon>
        <taxon>Fungi</taxon>
        <taxon>Dikarya</taxon>
        <taxon>Ascomycota</taxon>
        <taxon>Saccharomycotina</taxon>
        <taxon>Saccharomycetes</taxon>
        <taxon>Saccharomycetales</taxon>
        <taxon>Saccharomycetaceae</taxon>
        <taxon>Lachancea</taxon>
    </lineage>
</organism>
<proteinExistence type="predicted"/>
<reference evidence="3" key="1">
    <citation type="submission" date="2016-03" db="EMBL/GenBank/DDBJ databases">
        <authorList>
            <person name="Devillers Hugo."/>
        </authorList>
    </citation>
    <scope>NUCLEOTIDE SEQUENCE [LARGE SCALE GENOMIC DNA]</scope>
</reference>
<evidence type="ECO:0000256" key="1">
    <source>
        <dbReference type="SAM" id="MobiDB-lite"/>
    </source>
</evidence>
<gene>
    <name evidence="2" type="ORF">LANO_0C06106G</name>
</gene>
<dbReference type="OrthoDB" id="6067455at2759"/>
<evidence type="ECO:0000313" key="3">
    <source>
        <dbReference type="Proteomes" id="UP000189911"/>
    </source>
</evidence>
<sequence>MSHASRHRTRFALPHDENASVRAETYAGKTPLLKRSSYHKDTRKKPDFELQALHPNASVVRSAIDSDLQSLVAYMRQPEPLHTRERFSIRDWDPSVRIVRPTTLSQMSKTLEPEAFVPILLRNDELLPYGNLLDLSPISKETPTNMNYPPIFHEHEDARPLDPDDYEGICLAALQDEFSRIIDGHPPIFERQLELKEKSSQLSWLDYSLYYILGYDKTGYFSLLQELNEFRDRPWARFVQPTETMDSEGDSSTEGISEVTEEH</sequence>
<accession>A0A1G4J8G3</accession>
<keyword evidence="3" id="KW-1185">Reference proteome</keyword>
<dbReference type="AlphaFoldDB" id="A0A1G4J8G3"/>
<name>A0A1G4J8G3_9SACH</name>
<dbReference type="Proteomes" id="UP000189911">
    <property type="component" value="Chromosome C"/>
</dbReference>
<protein>
    <submittedName>
        <fullName evidence="2">LANO_0C06106g1_1</fullName>
    </submittedName>
</protein>